<dbReference type="Proteomes" id="UP000054485">
    <property type="component" value="Unassembled WGS sequence"/>
</dbReference>
<evidence type="ECO:0000256" key="1">
    <source>
        <dbReference type="SAM" id="MobiDB-lite"/>
    </source>
</evidence>
<proteinExistence type="predicted"/>
<dbReference type="HOGENOM" id="CLU_2639746_0_0_1"/>
<organism evidence="2 3">
    <name type="scientific">Suillus luteus UH-Slu-Lm8-n1</name>
    <dbReference type="NCBI Taxonomy" id="930992"/>
    <lineage>
        <taxon>Eukaryota</taxon>
        <taxon>Fungi</taxon>
        <taxon>Dikarya</taxon>
        <taxon>Basidiomycota</taxon>
        <taxon>Agaricomycotina</taxon>
        <taxon>Agaricomycetes</taxon>
        <taxon>Agaricomycetidae</taxon>
        <taxon>Boletales</taxon>
        <taxon>Suillineae</taxon>
        <taxon>Suillaceae</taxon>
        <taxon>Suillus</taxon>
    </lineage>
</organism>
<reference evidence="3" key="2">
    <citation type="submission" date="2015-01" db="EMBL/GenBank/DDBJ databases">
        <title>Evolutionary Origins and Diversification of the Mycorrhizal Mutualists.</title>
        <authorList>
            <consortium name="DOE Joint Genome Institute"/>
            <consortium name="Mycorrhizal Genomics Consortium"/>
            <person name="Kohler A."/>
            <person name="Kuo A."/>
            <person name="Nagy L.G."/>
            <person name="Floudas D."/>
            <person name="Copeland A."/>
            <person name="Barry K.W."/>
            <person name="Cichocki N."/>
            <person name="Veneault-Fourrey C."/>
            <person name="LaButti K."/>
            <person name="Lindquist E.A."/>
            <person name="Lipzen A."/>
            <person name="Lundell T."/>
            <person name="Morin E."/>
            <person name="Murat C."/>
            <person name="Riley R."/>
            <person name="Ohm R."/>
            <person name="Sun H."/>
            <person name="Tunlid A."/>
            <person name="Henrissat B."/>
            <person name="Grigoriev I.V."/>
            <person name="Hibbett D.S."/>
            <person name="Martin F."/>
        </authorList>
    </citation>
    <scope>NUCLEOTIDE SEQUENCE [LARGE SCALE GENOMIC DNA]</scope>
    <source>
        <strain evidence="3">UH-Slu-Lm8-n1</strain>
    </source>
</reference>
<accession>A0A0D0AV64</accession>
<feature type="region of interest" description="Disordered" evidence="1">
    <location>
        <begin position="31"/>
        <end position="52"/>
    </location>
</feature>
<name>A0A0D0AV64_9AGAM</name>
<evidence type="ECO:0000313" key="3">
    <source>
        <dbReference type="Proteomes" id="UP000054485"/>
    </source>
</evidence>
<protein>
    <submittedName>
        <fullName evidence="2">Uncharacterized protein</fullName>
    </submittedName>
</protein>
<reference evidence="2 3" key="1">
    <citation type="submission" date="2014-04" db="EMBL/GenBank/DDBJ databases">
        <authorList>
            <consortium name="DOE Joint Genome Institute"/>
            <person name="Kuo A."/>
            <person name="Ruytinx J."/>
            <person name="Rineau F."/>
            <person name="Colpaert J."/>
            <person name="Kohler A."/>
            <person name="Nagy L.G."/>
            <person name="Floudas D."/>
            <person name="Copeland A."/>
            <person name="Barry K.W."/>
            <person name="Cichocki N."/>
            <person name="Veneault-Fourrey C."/>
            <person name="LaButti K."/>
            <person name="Lindquist E.A."/>
            <person name="Lipzen A."/>
            <person name="Lundell T."/>
            <person name="Morin E."/>
            <person name="Murat C."/>
            <person name="Sun H."/>
            <person name="Tunlid A."/>
            <person name="Henrissat B."/>
            <person name="Grigoriev I.V."/>
            <person name="Hibbett D.S."/>
            <person name="Martin F."/>
            <person name="Nordberg H.P."/>
            <person name="Cantor M.N."/>
            <person name="Hua S.X."/>
        </authorList>
    </citation>
    <scope>NUCLEOTIDE SEQUENCE [LARGE SCALE GENOMIC DNA]</scope>
    <source>
        <strain evidence="2 3">UH-Slu-Lm8-n1</strain>
    </source>
</reference>
<keyword evidence="3" id="KW-1185">Reference proteome</keyword>
<gene>
    <name evidence="2" type="ORF">CY34DRAFT_801452</name>
</gene>
<dbReference type="EMBL" id="KN835171">
    <property type="protein sequence ID" value="KIK45526.1"/>
    <property type="molecule type" value="Genomic_DNA"/>
</dbReference>
<dbReference type="InParanoid" id="A0A0D0AV64"/>
<dbReference type="AlphaFoldDB" id="A0A0D0AV64"/>
<evidence type="ECO:0000313" key="2">
    <source>
        <dbReference type="EMBL" id="KIK45526.1"/>
    </source>
</evidence>
<sequence length="77" mass="8657">MFTNVNFGKINESIVPPSSCWKHVQDQYISGSKKSHHSSQQLGPGSYPSRRGSPGRYLPYVCTPHPTWLLSRCLQVP</sequence>